<protein>
    <recommendedName>
        <fullName evidence="1">Dihydroneopterin aldolase MtpD C-terminal domain-containing protein</fullName>
    </recommendedName>
</protein>
<feature type="domain" description="Dihydroneopterin aldolase MtpD C-terminal" evidence="1">
    <location>
        <begin position="27"/>
        <end position="131"/>
    </location>
</feature>
<dbReference type="EMBL" id="BA000048">
    <property type="protein sequence ID" value="BAJ49880.1"/>
    <property type="molecule type" value="Genomic_DNA"/>
</dbReference>
<dbReference type="InterPro" id="IPR036839">
    <property type="entry name" value="MptD_sf"/>
</dbReference>
<dbReference type="GO" id="GO:0004150">
    <property type="term" value="F:dihydroneopterin aldolase activity"/>
    <property type="evidence" value="ECO:0007669"/>
    <property type="project" value="InterPro"/>
</dbReference>
<gene>
    <name evidence="3" type="ORF">CSUB_C0011</name>
    <name evidence="2" type="ORF">HGMM_F51C10C15</name>
</gene>
<reference evidence="2 4" key="1">
    <citation type="journal article" date="2005" name="Environ. Microbiol.">
        <title>Genetic and functional properties of uncultivated thermophilic crenarchaeotes from a subsurface gold mine as revealed by analysis of genome fragments.</title>
        <authorList>
            <person name="Nunoura T."/>
            <person name="Hirayama H."/>
            <person name="Takami H."/>
            <person name="Oida H."/>
            <person name="Nishi S."/>
            <person name="Shimamura S."/>
            <person name="Suzuki Y."/>
            <person name="Inagaki F."/>
            <person name="Takai K."/>
            <person name="Nealson K.H."/>
            <person name="Horikoshi K."/>
        </authorList>
    </citation>
    <scope>NUCLEOTIDE SEQUENCE [LARGE SCALE GENOMIC DNA]</scope>
</reference>
<evidence type="ECO:0000313" key="2">
    <source>
        <dbReference type="EMBL" id="BAJ47060.1"/>
    </source>
</evidence>
<name>E6N441_CALS0</name>
<dbReference type="InterPro" id="IPR007181">
    <property type="entry name" value="MtpD_C"/>
</dbReference>
<dbReference type="BioCyc" id="CCAL311458:G131R-11-MONOMER"/>
<dbReference type="AlphaFoldDB" id="E6N441"/>
<dbReference type="STRING" id="311458.CSUB_C0011"/>
<evidence type="ECO:0000259" key="1">
    <source>
        <dbReference type="Pfam" id="PF04038"/>
    </source>
</evidence>
<sequence>MFYTITPVWHIMTEHDPGRKFFPKEFSDRERAVFEAGIALGALFHSLIGLPATTETKHILEKAFEKSFSLQPFRKSVKLKLYAVKRKHGPYGYGSIGPRDISASVTVCYGAATAVAEVRYVASLGYPLMYVSRVNERRSVSSPRPYARTRGAKARRSV</sequence>
<dbReference type="KEGG" id="csu:CSUB_C0011"/>
<dbReference type="Gene3D" id="3.30.1300.20">
    <property type="entry name" value="7,8-dihydroneopterin aldolase (MptD)"/>
    <property type="match status" value="1"/>
</dbReference>
<evidence type="ECO:0000313" key="4">
    <source>
        <dbReference type="Proteomes" id="UP000008120"/>
    </source>
</evidence>
<proteinExistence type="predicted"/>
<dbReference type="Pfam" id="PF04038">
    <property type="entry name" value="DHNA"/>
    <property type="match status" value="1"/>
</dbReference>
<dbReference type="EMBL" id="AP011826">
    <property type="protein sequence ID" value="BAJ47060.1"/>
    <property type="molecule type" value="Genomic_DNA"/>
</dbReference>
<dbReference type="Proteomes" id="UP000008120">
    <property type="component" value="Chromosome"/>
</dbReference>
<accession>E6N441</accession>
<reference evidence="2 4" key="2">
    <citation type="journal article" date="2011" name="Nucleic Acids Res.">
        <title>Insights into the evolution of Archaea and eukaryotic protein modifier systems revealed by the genome of a novel archaeal group.</title>
        <authorList>
            <person name="Nunoura T."/>
            <person name="Takaki Y."/>
            <person name="Kakuta J."/>
            <person name="Nishi S."/>
            <person name="Sugahara J."/>
            <person name="Kazama H."/>
            <person name="Chee G."/>
            <person name="Hattori M."/>
            <person name="Kanai A."/>
            <person name="Atomi H."/>
            <person name="Takai K."/>
            <person name="Takami H."/>
        </authorList>
    </citation>
    <scope>NUCLEOTIDE SEQUENCE [LARGE SCALE GENOMIC DNA]</scope>
</reference>
<dbReference type="SUPFAM" id="SSF143560">
    <property type="entry name" value="MK0786-like"/>
    <property type="match status" value="1"/>
</dbReference>
<organism evidence="2 4">
    <name type="scientific">Caldiarchaeum subterraneum</name>
    <dbReference type="NCBI Taxonomy" id="311458"/>
    <lineage>
        <taxon>Archaea</taxon>
        <taxon>Nitrososphaerota</taxon>
        <taxon>Candidatus Caldarchaeales</taxon>
        <taxon>Candidatus Caldarchaeaceae</taxon>
        <taxon>Candidatus Caldarchaeum</taxon>
    </lineage>
</organism>
<evidence type="ECO:0000313" key="3">
    <source>
        <dbReference type="EMBL" id="BAJ49880.1"/>
    </source>
</evidence>